<sequence>MKHAWLPPIAILVCLAVTLAAAQSGVKAGLLTCKMQAPVGSQQQMRCRFEHDDHGPPHVYSGTVNVVGLEFGARGASMGWVVFAPTASLPRGSLRGNYVRAGGDSPVELGNGAKLIGVSQRRISLQPIASERQVALEIGRLELR</sequence>
<keyword evidence="3" id="KW-1185">Reference proteome</keyword>
<dbReference type="STRING" id="1274631.LMTR13_06165"/>
<proteinExistence type="predicted"/>
<name>A0A1B1UAL0_9BRAD</name>
<dbReference type="Pfam" id="PF06186">
    <property type="entry name" value="DUF992"/>
    <property type="match status" value="1"/>
</dbReference>
<dbReference type="Proteomes" id="UP000092839">
    <property type="component" value="Chromosome"/>
</dbReference>
<evidence type="ECO:0000313" key="3">
    <source>
        <dbReference type="Proteomes" id="UP000092839"/>
    </source>
</evidence>
<feature type="chain" id="PRO_5008530300" description="DUF992 domain-containing protein" evidence="1">
    <location>
        <begin position="23"/>
        <end position="144"/>
    </location>
</feature>
<protein>
    <recommendedName>
        <fullName evidence="4">DUF992 domain-containing protein</fullName>
    </recommendedName>
</protein>
<dbReference type="EMBL" id="CP016428">
    <property type="protein sequence ID" value="ANV99817.1"/>
    <property type="molecule type" value="Genomic_DNA"/>
</dbReference>
<evidence type="ECO:0000256" key="1">
    <source>
        <dbReference type="SAM" id="SignalP"/>
    </source>
</evidence>
<dbReference type="InterPro" id="IPR009333">
    <property type="entry name" value="DUF992"/>
</dbReference>
<reference evidence="2 3" key="1">
    <citation type="submission" date="2016-07" db="EMBL/GenBank/DDBJ databases">
        <title>Complete genome sequence of Bradyrhizobium icense LMTR 13T, a potential inoculant strain isolated from lima bean (Phaseolus lunatus) in Peru.</title>
        <authorList>
            <person name="Ormeno-Orrillo E."/>
            <person name="Duran D."/>
            <person name="Rogel M.A."/>
            <person name="Rey L."/>
            <person name="Imperial J."/>
            <person name="Ruiz-Argueso T."/>
            <person name="Martinez-Romero E."/>
        </authorList>
    </citation>
    <scope>NUCLEOTIDE SEQUENCE [LARGE SCALE GENOMIC DNA]</scope>
    <source>
        <strain evidence="2 3">LMTR 13</strain>
    </source>
</reference>
<keyword evidence="1" id="KW-0732">Signal</keyword>
<feature type="signal peptide" evidence="1">
    <location>
        <begin position="1"/>
        <end position="22"/>
    </location>
</feature>
<dbReference type="KEGG" id="bic:LMTR13_06165"/>
<evidence type="ECO:0000313" key="2">
    <source>
        <dbReference type="EMBL" id="ANV99817.1"/>
    </source>
</evidence>
<dbReference type="OrthoDB" id="7362478at2"/>
<dbReference type="AlphaFoldDB" id="A0A1B1UAL0"/>
<organism evidence="2 3">
    <name type="scientific">Bradyrhizobium icense</name>
    <dbReference type="NCBI Taxonomy" id="1274631"/>
    <lineage>
        <taxon>Bacteria</taxon>
        <taxon>Pseudomonadati</taxon>
        <taxon>Pseudomonadota</taxon>
        <taxon>Alphaproteobacteria</taxon>
        <taxon>Hyphomicrobiales</taxon>
        <taxon>Nitrobacteraceae</taxon>
        <taxon>Bradyrhizobium</taxon>
    </lineage>
</organism>
<gene>
    <name evidence="2" type="ORF">LMTR13_06165</name>
</gene>
<accession>A0A1B1UAL0</accession>
<evidence type="ECO:0008006" key="4">
    <source>
        <dbReference type="Google" id="ProtNLM"/>
    </source>
</evidence>